<feature type="region of interest" description="Disordered" evidence="1">
    <location>
        <begin position="1"/>
        <end position="82"/>
    </location>
</feature>
<name>A0A427WIC9_ACHDE</name>
<proteinExistence type="predicted"/>
<dbReference type="EMBL" id="CP054569">
    <property type="protein sequence ID" value="QKQ47508.1"/>
    <property type="molecule type" value="Genomic_DNA"/>
</dbReference>
<protein>
    <submittedName>
        <fullName evidence="2">Uncharacterized protein</fullName>
    </submittedName>
</protein>
<reference evidence="2 3" key="1">
    <citation type="submission" date="2020-05" db="EMBL/GenBank/DDBJ databases">
        <title>FDA dAtabase for Regulatory Grade micrObial Sequences (FDA-ARGOS): Supporting development and validation of Infectious Disease Dx tests.</title>
        <authorList>
            <person name="Sproer C."/>
            <person name="Gronow S."/>
            <person name="Severitt S."/>
            <person name="Schroder I."/>
            <person name="Tallon L."/>
            <person name="Sadzewicz L."/>
            <person name="Zhao X."/>
            <person name="Vavikolanu K."/>
            <person name="Mehta A."/>
            <person name="Aluvathingal J."/>
            <person name="Nadendla S."/>
            <person name="Myers T."/>
            <person name="Yan Y."/>
            <person name="Sichtig H."/>
        </authorList>
    </citation>
    <scope>NUCLEOTIDE SEQUENCE [LARGE SCALE GENOMIC DNA]</scope>
    <source>
        <strain evidence="2 3">FDAARGOS_787</strain>
    </source>
</reference>
<evidence type="ECO:0000313" key="3">
    <source>
        <dbReference type="Proteomes" id="UP000509782"/>
    </source>
</evidence>
<dbReference type="OrthoDB" id="8665343at2"/>
<dbReference type="RefSeq" id="WP_062685107.1">
    <property type="nucleotide sequence ID" value="NZ_BLWG01000352.1"/>
</dbReference>
<dbReference type="Proteomes" id="UP000509782">
    <property type="component" value="Chromosome"/>
</dbReference>
<dbReference type="GeneID" id="92846481"/>
<organism evidence="2 3">
    <name type="scientific">Achromobacter denitrificans</name>
    <name type="common">Alcaligenes denitrificans</name>
    <dbReference type="NCBI Taxonomy" id="32002"/>
    <lineage>
        <taxon>Bacteria</taxon>
        <taxon>Pseudomonadati</taxon>
        <taxon>Pseudomonadota</taxon>
        <taxon>Betaproteobacteria</taxon>
        <taxon>Burkholderiales</taxon>
        <taxon>Alcaligenaceae</taxon>
        <taxon>Achromobacter</taxon>
    </lineage>
</organism>
<accession>A0A427WIC9</accession>
<evidence type="ECO:0000313" key="2">
    <source>
        <dbReference type="EMBL" id="QKQ47508.1"/>
    </source>
</evidence>
<feature type="compositionally biased region" description="Basic and acidic residues" evidence="1">
    <location>
        <begin position="1"/>
        <end position="19"/>
    </location>
</feature>
<dbReference type="AlphaFoldDB" id="A0A427WIC9"/>
<feature type="compositionally biased region" description="Basic and acidic residues" evidence="1">
    <location>
        <begin position="55"/>
        <end position="67"/>
    </location>
</feature>
<gene>
    <name evidence="2" type="ORF">FOC81_12720</name>
</gene>
<sequence length="82" mass="8800">MDTGKKRDTERQDAERDPGGPEANAPQGETETAHRSGQFGADKPGFGKAPAHPGRASDKKHNEKGPEYEEGGQYPGKRPDGK</sequence>
<evidence type="ECO:0000256" key="1">
    <source>
        <dbReference type="SAM" id="MobiDB-lite"/>
    </source>
</evidence>